<accession>R2XUG7</accession>
<dbReference type="PATRIC" id="fig|1158614.3.peg.3550"/>
<reference evidence="2 4" key="2">
    <citation type="submission" date="2013-03" db="EMBL/GenBank/DDBJ databases">
        <title>The Genome Sequence of Enterococcus gilvus ATCC BAA-350 (PacBio/Illumina hybrid assembly).</title>
        <authorList>
            <consortium name="The Broad Institute Genomics Platform"/>
            <consortium name="The Broad Institute Genome Sequencing Center for Infectious Disease"/>
            <person name="Earl A."/>
            <person name="Russ C."/>
            <person name="Gilmore M."/>
            <person name="Surin D."/>
            <person name="Walker B."/>
            <person name="Young S."/>
            <person name="Zeng Q."/>
            <person name="Gargeya S."/>
            <person name="Fitzgerald M."/>
            <person name="Haas B."/>
            <person name="Abouelleil A."/>
            <person name="Allen A.W."/>
            <person name="Alvarado L."/>
            <person name="Arachchi H.M."/>
            <person name="Berlin A.M."/>
            <person name="Chapman S.B."/>
            <person name="Gainer-Dewar J."/>
            <person name="Goldberg J."/>
            <person name="Griggs A."/>
            <person name="Gujja S."/>
            <person name="Hansen M."/>
            <person name="Howarth C."/>
            <person name="Imamovic A."/>
            <person name="Ireland A."/>
            <person name="Larimer J."/>
            <person name="McCowan C."/>
            <person name="Murphy C."/>
            <person name="Pearson M."/>
            <person name="Poon T.W."/>
            <person name="Priest M."/>
            <person name="Roberts A."/>
            <person name="Saif S."/>
            <person name="Shea T."/>
            <person name="Sisk P."/>
            <person name="Sykes S."/>
            <person name="Wortman J."/>
            <person name="Nusbaum C."/>
            <person name="Birren B."/>
        </authorList>
    </citation>
    <scope>NUCLEOTIDE SEQUENCE [LARGE SCALE GENOMIC DNA]</scope>
    <source>
        <strain evidence="2 4">ATCC BAA-350</strain>
    </source>
</reference>
<evidence type="ECO:0000313" key="1">
    <source>
        <dbReference type="EMBL" id="EOI53617.1"/>
    </source>
</evidence>
<dbReference type="EMBL" id="ASWH01000001">
    <property type="protein sequence ID" value="EOW81108.1"/>
    <property type="molecule type" value="Genomic_DNA"/>
</dbReference>
<sequence>MSEEPFEELSSFLESEESILLFDQPDSFEHENTSYFDCYLDYLGD</sequence>
<dbReference type="AlphaFoldDB" id="R2XUG7"/>
<evidence type="ECO:0000313" key="3">
    <source>
        <dbReference type="Proteomes" id="UP000013750"/>
    </source>
</evidence>
<dbReference type="EMBL" id="AJDQ01000012">
    <property type="protein sequence ID" value="EOI53617.1"/>
    <property type="molecule type" value="Genomic_DNA"/>
</dbReference>
<evidence type="ECO:0000313" key="4">
    <source>
        <dbReference type="Proteomes" id="UP000014160"/>
    </source>
</evidence>
<comment type="caution">
    <text evidence="1">The sequence shown here is derived from an EMBL/GenBank/DDBJ whole genome shotgun (WGS) entry which is preliminary data.</text>
</comment>
<dbReference type="Proteomes" id="UP000013750">
    <property type="component" value="Unassembled WGS sequence"/>
</dbReference>
<name>R2XUG7_9ENTE</name>
<proteinExistence type="predicted"/>
<dbReference type="HOGENOM" id="CLU_3199545_0_0_9"/>
<protein>
    <submittedName>
        <fullName evidence="1">Uncharacterized protein</fullName>
    </submittedName>
</protein>
<dbReference type="RefSeq" id="WP_010781913.1">
    <property type="nucleotide sequence ID" value="NZ_ASWH01000001.1"/>
</dbReference>
<reference evidence="1 3" key="1">
    <citation type="submission" date="2013-02" db="EMBL/GenBank/DDBJ databases">
        <title>The Genome Sequence of Enterococcus gilvus ATCC BAA-350.</title>
        <authorList>
            <consortium name="The Broad Institute Genome Sequencing Platform"/>
            <consortium name="The Broad Institute Genome Sequencing Center for Infectious Disease"/>
            <person name="Earl A.M."/>
            <person name="Gilmore M.S."/>
            <person name="Lebreton F."/>
            <person name="Walker B."/>
            <person name="Young S.K."/>
            <person name="Zeng Q."/>
            <person name="Gargeya S."/>
            <person name="Fitzgerald M."/>
            <person name="Haas B."/>
            <person name="Abouelleil A."/>
            <person name="Alvarado L."/>
            <person name="Arachchi H.M."/>
            <person name="Berlin A.M."/>
            <person name="Chapman S.B."/>
            <person name="Dewar J."/>
            <person name="Goldberg J."/>
            <person name="Griggs A."/>
            <person name="Gujja S."/>
            <person name="Hansen M."/>
            <person name="Howarth C."/>
            <person name="Imamovic A."/>
            <person name="Larimer J."/>
            <person name="McCowan C."/>
            <person name="Murphy C."/>
            <person name="Neiman D."/>
            <person name="Pearson M."/>
            <person name="Priest M."/>
            <person name="Roberts A."/>
            <person name="Saif S."/>
            <person name="Shea T."/>
            <person name="Sisk P."/>
            <person name="Sykes S."/>
            <person name="Wortman J."/>
            <person name="Nusbaum C."/>
            <person name="Birren B."/>
        </authorList>
    </citation>
    <scope>NUCLEOTIDE SEQUENCE [LARGE SCALE GENOMIC DNA]</scope>
    <source>
        <strain evidence="1 3">ATCC BAA-350</strain>
    </source>
</reference>
<evidence type="ECO:0000313" key="2">
    <source>
        <dbReference type="EMBL" id="EOW81108.1"/>
    </source>
</evidence>
<keyword evidence="4" id="KW-1185">Reference proteome</keyword>
<dbReference type="Proteomes" id="UP000014160">
    <property type="component" value="Unassembled WGS sequence"/>
</dbReference>
<organism evidence="1 3">
    <name type="scientific">Enterococcus gilvus ATCC BAA-350</name>
    <dbReference type="NCBI Taxonomy" id="1158614"/>
    <lineage>
        <taxon>Bacteria</taxon>
        <taxon>Bacillati</taxon>
        <taxon>Bacillota</taxon>
        <taxon>Bacilli</taxon>
        <taxon>Lactobacillales</taxon>
        <taxon>Enterococcaceae</taxon>
        <taxon>Enterococcus</taxon>
    </lineage>
</organism>
<gene>
    <name evidence="2" type="ORF">I592_00393</name>
    <name evidence="1" type="ORF">UKC_03569</name>
</gene>